<protein>
    <submittedName>
        <fullName evidence="8">Flippase GtrA (Transmembrane translocase of bactoprenol-linked glucose)</fullName>
    </submittedName>
</protein>
<name>A0A8G2BX33_9BACT</name>
<organism evidence="8 9">
    <name type="scientific">Parabacteroides chinchillae</name>
    <dbReference type="NCBI Taxonomy" id="871327"/>
    <lineage>
        <taxon>Bacteria</taxon>
        <taxon>Pseudomonadati</taxon>
        <taxon>Bacteroidota</taxon>
        <taxon>Bacteroidia</taxon>
        <taxon>Bacteroidales</taxon>
        <taxon>Tannerellaceae</taxon>
        <taxon>Parabacteroides</taxon>
    </lineage>
</organism>
<proteinExistence type="inferred from homology"/>
<dbReference type="InterPro" id="IPR051401">
    <property type="entry name" value="GtrA_CellWall_Glycosyl"/>
</dbReference>
<evidence type="ECO:0000256" key="5">
    <source>
        <dbReference type="ARBA" id="ARBA00023136"/>
    </source>
</evidence>
<evidence type="ECO:0000313" key="9">
    <source>
        <dbReference type="Proteomes" id="UP000236725"/>
    </source>
</evidence>
<dbReference type="PANTHER" id="PTHR38459">
    <property type="entry name" value="PROPHAGE BACTOPRENOL-LINKED GLUCOSE TRANSLOCASE HOMOLOG"/>
    <property type="match status" value="1"/>
</dbReference>
<dbReference type="RefSeq" id="WP_103983630.1">
    <property type="nucleotide sequence ID" value="NZ_FNVS01000011.1"/>
</dbReference>
<evidence type="ECO:0000256" key="1">
    <source>
        <dbReference type="ARBA" id="ARBA00004141"/>
    </source>
</evidence>
<evidence type="ECO:0000259" key="7">
    <source>
        <dbReference type="Pfam" id="PF04138"/>
    </source>
</evidence>
<evidence type="ECO:0000313" key="8">
    <source>
        <dbReference type="EMBL" id="SEF98817.1"/>
    </source>
</evidence>
<evidence type="ECO:0000256" key="2">
    <source>
        <dbReference type="ARBA" id="ARBA00009399"/>
    </source>
</evidence>
<comment type="similarity">
    <text evidence="2">Belongs to the GtrA family.</text>
</comment>
<dbReference type="Pfam" id="PF04138">
    <property type="entry name" value="GtrA_DPMS_TM"/>
    <property type="match status" value="1"/>
</dbReference>
<dbReference type="InterPro" id="IPR007267">
    <property type="entry name" value="GtrA_DPMS_TM"/>
</dbReference>
<evidence type="ECO:0000256" key="3">
    <source>
        <dbReference type="ARBA" id="ARBA00022692"/>
    </source>
</evidence>
<comment type="caution">
    <text evidence="8">The sequence shown here is derived from an EMBL/GenBank/DDBJ whole genome shotgun (WGS) entry which is preliminary data.</text>
</comment>
<accession>A0A8G2BX33</accession>
<feature type="transmembrane region" description="Helical" evidence="6">
    <location>
        <begin position="46"/>
        <end position="67"/>
    </location>
</feature>
<dbReference type="Proteomes" id="UP000236725">
    <property type="component" value="Unassembled WGS sequence"/>
</dbReference>
<keyword evidence="3 6" id="KW-0812">Transmembrane</keyword>
<dbReference type="GO" id="GO:0000271">
    <property type="term" value="P:polysaccharide biosynthetic process"/>
    <property type="evidence" value="ECO:0007669"/>
    <property type="project" value="InterPro"/>
</dbReference>
<keyword evidence="5 6" id="KW-0472">Membrane</keyword>
<keyword evidence="9" id="KW-1185">Reference proteome</keyword>
<dbReference type="AlphaFoldDB" id="A0A8G2BX33"/>
<feature type="transmembrane region" description="Helical" evidence="6">
    <location>
        <begin position="114"/>
        <end position="133"/>
    </location>
</feature>
<reference evidence="8 9" key="1">
    <citation type="submission" date="2016-10" db="EMBL/GenBank/DDBJ databases">
        <authorList>
            <person name="Varghese N."/>
            <person name="Submissions S."/>
        </authorList>
    </citation>
    <scope>NUCLEOTIDE SEQUENCE [LARGE SCALE GENOMIC DNA]</scope>
    <source>
        <strain evidence="8 9">DSM 29073</strain>
    </source>
</reference>
<dbReference type="PANTHER" id="PTHR38459:SF1">
    <property type="entry name" value="PROPHAGE BACTOPRENOL-LINKED GLUCOSE TRANSLOCASE HOMOLOG"/>
    <property type="match status" value="1"/>
</dbReference>
<keyword evidence="4 6" id="KW-1133">Transmembrane helix</keyword>
<comment type="subcellular location">
    <subcellularLocation>
        <location evidence="1">Membrane</location>
        <topology evidence="1">Multi-pass membrane protein</topology>
    </subcellularLocation>
</comment>
<dbReference type="GO" id="GO:0005886">
    <property type="term" value="C:plasma membrane"/>
    <property type="evidence" value="ECO:0007669"/>
    <property type="project" value="TreeGrafter"/>
</dbReference>
<evidence type="ECO:0000256" key="4">
    <source>
        <dbReference type="ARBA" id="ARBA00022989"/>
    </source>
</evidence>
<feature type="transmembrane region" description="Helical" evidence="6">
    <location>
        <begin position="87"/>
        <end position="108"/>
    </location>
</feature>
<evidence type="ECO:0000256" key="6">
    <source>
        <dbReference type="SAM" id="Phobius"/>
    </source>
</evidence>
<feature type="domain" description="GtrA/DPMS transmembrane" evidence="7">
    <location>
        <begin position="22"/>
        <end position="140"/>
    </location>
</feature>
<gene>
    <name evidence="8" type="ORF">SAMN05444001_11150</name>
</gene>
<dbReference type="EMBL" id="FNVS01000011">
    <property type="protein sequence ID" value="SEF98817.1"/>
    <property type="molecule type" value="Genomic_DNA"/>
</dbReference>
<feature type="transmembrane region" description="Helical" evidence="6">
    <location>
        <begin position="20"/>
        <end position="40"/>
    </location>
</feature>
<sequence>MKTLYRRIVFNKPDNILIQLFRYTLVGGTAFIVDIGLLYLLTEYLYIHYIISASLSFIAGLLVNYIISTHWVFDKESSIVTNKSLEFLFFSLIGIIGLGLNDALIWAFTEFLGLYYILSKIITAVLVYLWNFLARKYFIFNKKSS</sequence>